<evidence type="ECO:0000256" key="2">
    <source>
        <dbReference type="ARBA" id="ARBA00022519"/>
    </source>
</evidence>
<protein>
    <submittedName>
        <fullName evidence="8">Glycosyltransferase and TPR domain protein</fullName>
    </submittedName>
</protein>
<feature type="domain" description="Methyltransferase type 11" evidence="7">
    <location>
        <begin position="503"/>
        <end position="553"/>
    </location>
</feature>
<evidence type="ECO:0000256" key="6">
    <source>
        <dbReference type="PROSITE-ProRule" id="PRU00339"/>
    </source>
</evidence>
<keyword evidence="1" id="KW-1003">Cell membrane</keyword>
<dbReference type="SUPFAM" id="SSF53448">
    <property type="entry name" value="Nucleotide-diphospho-sugar transferases"/>
    <property type="match status" value="1"/>
</dbReference>
<dbReference type="InterPro" id="IPR029044">
    <property type="entry name" value="Nucleotide-diphossugar_trans"/>
</dbReference>
<evidence type="ECO:0000313" key="8">
    <source>
        <dbReference type="EMBL" id="KKQ78511.1"/>
    </source>
</evidence>
<feature type="repeat" description="TPR" evidence="6">
    <location>
        <begin position="383"/>
        <end position="416"/>
    </location>
</feature>
<name>A0A0G0NN38_9BACT</name>
<dbReference type="CDD" id="cd02440">
    <property type="entry name" value="AdoMet_MTases"/>
    <property type="match status" value="1"/>
</dbReference>
<dbReference type="InterPro" id="IPR019734">
    <property type="entry name" value="TPR_rpt"/>
</dbReference>
<dbReference type="SMART" id="SM00028">
    <property type="entry name" value="TPR"/>
    <property type="match status" value="2"/>
</dbReference>
<dbReference type="Gene3D" id="1.25.40.10">
    <property type="entry name" value="Tetratricopeptide repeat domain"/>
    <property type="match status" value="1"/>
</dbReference>
<dbReference type="Gene3D" id="3.90.550.10">
    <property type="entry name" value="Spore Coat Polysaccharide Biosynthesis Protein SpsA, Chain A"/>
    <property type="match status" value="1"/>
</dbReference>
<dbReference type="Proteomes" id="UP000034324">
    <property type="component" value="Unassembled WGS sequence"/>
</dbReference>
<feature type="domain" description="Methyltransferase type 11" evidence="7">
    <location>
        <begin position="1045"/>
        <end position="1095"/>
    </location>
</feature>
<dbReference type="Gene3D" id="3.40.50.150">
    <property type="entry name" value="Vaccinia Virus protein VP39"/>
    <property type="match status" value="2"/>
</dbReference>
<evidence type="ECO:0000256" key="3">
    <source>
        <dbReference type="ARBA" id="ARBA00022676"/>
    </source>
</evidence>
<keyword evidence="2" id="KW-0997">Cell inner membrane</keyword>
<dbReference type="Pfam" id="PF08241">
    <property type="entry name" value="Methyltransf_11"/>
    <property type="match status" value="2"/>
</dbReference>
<proteinExistence type="predicted"/>
<dbReference type="SUPFAM" id="SSF53335">
    <property type="entry name" value="S-adenosyl-L-methionine-dependent methyltransferases"/>
    <property type="match status" value="2"/>
</dbReference>
<dbReference type="EMBL" id="LBVC01000019">
    <property type="protein sequence ID" value="KKQ78511.1"/>
    <property type="molecule type" value="Genomic_DNA"/>
</dbReference>
<dbReference type="InterPro" id="IPR011990">
    <property type="entry name" value="TPR-like_helical_dom_sf"/>
</dbReference>
<dbReference type="InterPro" id="IPR009993">
    <property type="entry name" value="WecF"/>
</dbReference>
<dbReference type="GO" id="GO:0008417">
    <property type="term" value="F:fucosyltransferase activity"/>
    <property type="evidence" value="ECO:0007669"/>
    <property type="project" value="InterPro"/>
</dbReference>
<dbReference type="InterPro" id="IPR013216">
    <property type="entry name" value="Methyltransf_11"/>
</dbReference>
<evidence type="ECO:0000313" key="9">
    <source>
        <dbReference type="Proteomes" id="UP000034324"/>
    </source>
</evidence>
<dbReference type="AlphaFoldDB" id="A0A0G0NN38"/>
<accession>A0A0G0NN38</accession>
<dbReference type="PANTHER" id="PTHR43591">
    <property type="entry name" value="METHYLTRANSFERASE"/>
    <property type="match status" value="1"/>
</dbReference>
<reference evidence="8 9" key="1">
    <citation type="journal article" date="2015" name="Nature">
        <title>rRNA introns, odd ribosomes, and small enigmatic genomes across a large radiation of phyla.</title>
        <authorList>
            <person name="Brown C.T."/>
            <person name="Hug L.A."/>
            <person name="Thomas B.C."/>
            <person name="Sharon I."/>
            <person name="Castelle C.J."/>
            <person name="Singh A."/>
            <person name="Wilkins M.J."/>
            <person name="Williams K.H."/>
            <person name="Banfield J.F."/>
        </authorList>
    </citation>
    <scope>NUCLEOTIDE SEQUENCE [LARGE SCALE GENOMIC DNA]</scope>
</reference>
<evidence type="ECO:0000256" key="1">
    <source>
        <dbReference type="ARBA" id="ARBA00022475"/>
    </source>
</evidence>
<dbReference type="GO" id="GO:0009246">
    <property type="term" value="P:enterobacterial common antigen biosynthetic process"/>
    <property type="evidence" value="ECO:0007669"/>
    <property type="project" value="InterPro"/>
</dbReference>
<dbReference type="Pfam" id="PF07429">
    <property type="entry name" value="Glyco_transf_56"/>
    <property type="match status" value="1"/>
</dbReference>
<comment type="caution">
    <text evidence="8">The sequence shown here is derived from an EMBL/GenBank/DDBJ whole genome shotgun (WGS) entry which is preliminary data.</text>
</comment>
<dbReference type="PROSITE" id="PS50005">
    <property type="entry name" value="TPR"/>
    <property type="match status" value="1"/>
</dbReference>
<keyword evidence="4 8" id="KW-0808">Transferase</keyword>
<dbReference type="SUPFAM" id="SSF48452">
    <property type="entry name" value="TPR-like"/>
    <property type="match status" value="1"/>
</dbReference>
<keyword evidence="3" id="KW-0328">Glycosyltransferase</keyword>
<evidence type="ECO:0000259" key="7">
    <source>
        <dbReference type="Pfam" id="PF08241"/>
    </source>
</evidence>
<dbReference type="InterPro" id="IPR029063">
    <property type="entry name" value="SAM-dependent_MTases_sf"/>
</dbReference>
<gene>
    <name evidence="8" type="ORF">US99_C0019G0002</name>
</gene>
<keyword evidence="5" id="KW-0472">Membrane</keyword>
<evidence type="ECO:0000256" key="4">
    <source>
        <dbReference type="ARBA" id="ARBA00022679"/>
    </source>
</evidence>
<keyword evidence="6" id="KW-0802">TPR repeat</keyword>
<dbReference type="GO" id="GO:0008757">
    <property type="term" value="F:S-adenosylmethionine-dependent methyltransferase activity"/>
    <property type="evidence" value="ECO:0007669"/>
    <property type="project" value="InterPro"/>
</dbReference>
<organism evidence="8 9">
    <name type="scientific">Candidatus Daviesbacteria bacterium GW2011_GWF2_38_6</name>
    <dbReference type="NCBI Taxonomy" id="1618432"/>
    <lineage>
        <taxon>Bacteria</taxon>
        <taxon>Candidatus Daviesiibacteriota</taxon>
    </lineage>
</organism>
<evidence type="ECO:0000256" key="5">
    <source>
        <dbReference type="ARBA" id="ARBA00023136"/>
    </source>
</evidence>
<dbReference type="PANTHER" id="PTHR43591:SF110">
    <property type="entry name" value="RHODANESE DOMAIN-CONTAINING PROTEIN"/>
    <property type="match status" value="1"/>
</dbReference>
<sequence length="1266" mass="145955">MFVHIVFESDYASVHNQMINKYFDSSEHLFLISGRAMWDDAKKCDFVNGIKVNSFDDLEIARIMESCTGIIIHGLFFNQVIDYFFKNQHLLSKVHWVIWGGDVNFYREVGSPTNPYELEEKRKAIIKKVFMISAAVKDDYYVAKEVYKTEAGFMYGIYPALIDFDYLDTIKNKQKFTDEISILAGTSSTISNGHNEILELLTKFKDEKIKIYCPLVYGDKTLGEKVAALGHNLFGEKFVPLFKFQPFKEYADFLSSIDVVVLNHNRQQGVGNTINLLYLGKKVFLRKETATFSHFTEKGLKLFNTQDIAGIDFKTFYEHNNVNAIKAGKFLKEEYSFEKQAALWKNIFSNFKKQFPNESKNDESIEDAKNKCYEILSADPENSVAYYQLGEINYSLKNYDIALRNYKSAFQLSGEGLEAAVKMVLCHLSMSRIEEAVKFLKKIIIKNPYDKNLLLLCKELNVTMEWDDIKEYPSIKLYAGDIPERDEYKKLIGLSIEKKDHRHILHDMTNPLPLKDNSVDSFQSEDVFEHIPYEKLPAVFDEIFRVLKPGATFRLSIPDYGCDILYERSLKDSNGKIIFDAGGGGTIENPGHLWFPVISNVKELLHKTEFEKSGTIDLLHHYNHDGSSVLKNIDYSKGFVARTPDNDKRVQNPRRPMSLVIDLIKSPVESSNLSLSINSDKVYQRNNNLIELKSENDNSDEIPVILICYNRPWHTQQVLNSLKQYDIKNLYIFCDAPKTSKNVEEVNAVRDLIKSIDWTLPKVVYQTENQGLAKSIVNSVNLVFEKYDRLILLEDDCVPQKYFFDFMSTCLNKYEKNEKIYGISGYSIPIPNEILSEYPNDLYFCPRIGSWGWGTWKRAWKHKINDLNFLNDELHKKDVDLNQGGDDVPVMFEQMRNGSLKDVWTMSWLLSVYLNDGVYIYPTKSHIANIGLDGTGVHCGKTNKFDTVMAISKPNIYPVDVVTNKQLLQYFVNKHNLQESNSKPKTSIPEKRETNSEATALDVYKILLSKDSNTGNFNKLLNLGCGNRFHKDWVNVDFVSYSKEVMEHDLKNPLPFSDGSFDVVYHSHVLEHFQKAFAPKFLKNCFNILRKGGIIRVVVPDLEQIAKYYLDLMEKSLTSDLNAQAKYDWIMLELFDQTVRNYSGGEMLKYWQQQEIPAEEFVVARMGSEAKDVINSVRKNPGQNNNGNGKEPDPMKIGKFRLSGEIHQWMYDRYSLSKLLKEAGFTNIKVTTAFESIIPNFNKYHLDVEYDNSIRKPDSLFMEAIK</sequence>